<accession>A0ABV4CH41</accession>
<evidence type="ECO:0000313" key="4">
    <source>
        <dbReference type="Proteomes" id="UP001564626"/>
    </source>
</evidence>
<evidence type="ECO:0008006" key="5">
    <source>
        <dbReference type="Google" id="ProtNLM"/>
    </source>
</evidence>
<dbReference type="EMBL" id="JBGEHV010000021">
    <property type="protein sequence ID" value="MEY8040412.1"/>
    <property type="molecule type" value="Genomic_DNA"/>
</dbReference>
<keyword evidence="4" id="KW-1185">Reference proteome</keyword>
<feature type="chain" id="PRO_5046043691" description="Secreted protein" evidence="2">
    <location>
        <begin position="27"/>
        <end position="190"/>
    </location>
</feature>
<name>A0ABV4CH41_9PSEU</name>
<proteinExistence type="predicted"/>
<comment type="caution">
    <text evidence="3">The sequence shown here is derived from an EMBL/GenBank/DDBJ whole genome shotgun (WGS) entry which is preliminary data.</text>
</comment>
<sequence length="190" mass="19915">MVRRTFGAVGAFAAVVALGGTATAGAVGGAELGPEGYRTLQLGQSEQQAVATGLLVDRQQPGDCVFYRLRSEEGQANPGSGVFIDPRLGVVMIGGTDRIRTPGGIGYGSTLAEVRATYPDLEPEGPTGFVHEADVPGHHANEYRFAFGPDDRVTDFGLEGPELGVCDSDGPDTEDVDPHDIDTDDLHDDD</sequence>
<evidence type="ECO:0000256" key="2">
    <source>
        <dbReference type="SAM" id="SignalP"/>
    </source>
</evidence>
<dbReference type="RefSeq" id="WP_345367359.1">
    <property type="nucleotide sequence ID" value="NZ_BAABII010000018.1"/>
</dbReference>
<feature type="region of interest" description="Disordered" evidence="1">
    <location>
        <begin position="154"/>
        <end position="190"/>
    </location>
</feature>
<reference evidence="3 4" key="1">
    <citation type="submission" date="2024-08" db="EMBL/GenBank/DDBJ databases">
        <title>Genome mining of Saccharopolyspora cebuensis PGLac3 from Nigerian medicinal plant.</title>
        <authorList>
            <person name="Ezeobiora C.E."/>
            <person name="Igbokwe N.H."/>
            <person name="Amin D.H."/>
            <person name="Mendie U.E."/>
        </authorList>
    </citation>
    <scope>NUCLEOTIDE SEQUENCE [LARGE SCALE GENOMIC DNA]</scope>
    <source>
        <strain evidence="3 4">PGLac3</strain>
    </source>
</reference>
<feature type="signal peptide" evidence="2">
    <location>
        <begin position="1"/>
        <end position="26"/>
    </location>
</feature>
<organism evidence="3 4">
    <name type="scientific">Saccharopolyspora cebuensis</name>
    <dbReference type="NCBI Taxonomy" id="418759"/>
    <lineage>
        <taxon>Bacteria</taxon>
        <taxon>Bacillati</taxon>
        <taxon>Actinomycetota</taxon>
        <taxon>Actinomycetes</taxon>
        <taxon>Pseudonocardiales</taxon>
        <taxon>Pseudonocardiaceae</taxon>
        <taxon>Saccharopolyspora</taxon>
    </lineage>
</organism>
<evidence type="ECO:0000313" key="3">
    <source>
        <dbReference type="EMBL" id="MEY8040412.1"/>
    </source>
</evidence>
<keyword evidence="2" id="KW-0732">Signal</keyword>
<gene>
    <name evidence="3" type="ORF">AB8O55_13480</name>
</gene>
<dbReference type="Proteomes" id="UP001564626">
    <property type="component" value="Unassembled WGS sequence"/>
</dbReference>
<protein>
    <recommendedName>
        <fullName evidence="5">Secreted protein</fullName>
    </recommendedName>
</protein>
<evidence type="ECO:0000256" key="1">
    <source>
        <dbReference type="SAM" id="MobiDB-lite"/>
    </source>
</evidence>